<feature type="domain" description="Response regulatory" evidence="2">
    <location>
        <begin position="2"/>
        <end position="116"/>
    </location>
</feature>
<dbReference type="InterPro" id="IPR052048">
    <property type="entry name" value="ST_Response_Regulator"/>
</dbReference>
<protein>
    <submittedName>
        <fullName evidence="3">Two-component system chemotaxis response regulator CheY</fullName>
    </submittedName>
</protein>
<organism evidence="3 4">
    <name type="scientific">Arenicella xantha</name>
    <dbReference type="NCBI Taxonomy" id="644221"/>
    <lineage>
        <taxon>Bacteria</taxon>
        <taxon>Pseudomonadati</taxon>
        <taxon>Pseudomonadota</taxon>
        <taxon>Gammaproteobacteria</taxon>
        <taxon>Arenicellales</taxon>
        <taxon>Arenicellaceae</taxon>
        <taxon>Arenicella</taxon>
    </lineage>
</organism>
<dbReference type="OrthoDB" id="5703386at2"/>
<name>A0A395JMP9_9GAMM</name>
<dbReference type="PANTHER" id="PTHR43228:SF1">
    <property type="entry name" value="TWO-COMPONENT RESPONSE REGULATOR ARR22"/>
    <property type="match status" value="1"/>
</dbReference>
<dbReference type="RefSeq" id="WP_113954450.1">
    <property type="nucleotide sequence ID" value="NZ_QNRT01000002.1"/>
</dbReference>
<dbReference type="Gene3D" id="3.40.50.2300">
    <property type="match status" value="1"/>
</dbReference>
<dbReference type="EMBL" id="QNRT01000002">
    <property type="protein sequence ID" value="RBP51705.1"/>
    <property type="molecule type" value="Genomic_DNA"/>
</dbReference>
<accession>A0A395JMP9</accession>
<dbReference type="AlphaFoldDB" id="A0A395JMP9"/>
<dbReference type="Pfam" id="PF00072">
    <property type="entry name" value="Response_reg"/>
    <property type="match status" value="1"/>
</dbReference>
<comment type="caution">
    <text evidence="3">The sequence shown here is derived from an EMBL/GenBank/DDBJ whole genome shotgun (WGS) entry which is preliminary data.</text>
</comment>
<dbReference type="SMART" id="SM00448">
    <property type="entry name" value="REC"/>
    <property type="match status" value="1"/>
</dbReference>
<evidence type="ECO:0000259" key="2">
    <source>
        <dbReference type="PROSITE" id="PS50110"/>
    </source>
</evidence>
<dbReference type="InterPro" id="IPR001789">
    <property type="entry name" value="Sig_transdc_resp-reg_receiver"/>
</dbReference>
<keyword evidence="1" id="KW-0597">Phosphoprotein</keyword>
<sequence>MKLLIVDDSLVIRNKINRGLLTRFEKISRAENGHQALKLAQAEQPDLITMDLTMPHMGGVECIQSLVKMLPQAYILVISALSDKATAIDALTYGANGFLCKPFTEDELCSAIERVLAVGRR</sequence>
<dbReference type="Proteomes" id="UP000253083">
    <property type="component" value="Unassembled WGS sequence"/>
</dbReference>
<dbReference type="SUPFAM" id="SSF52172">
    <property type="entry name" value="CheY-like"/>
    <property type="match status" value="1"/>
</dbReference>
<dbReference type="PROSITE" id="PS50110">
    <property type="entry name" value="RESPONSE_REGULATORY"/>
    <property type="match status" value="1"/>
</dbReference>
<gene>
    <name evidence="3" type="ORF">DFR28_1021138</name>
</gene>
<evidence type="ECO:0000313" key="4">
    <source>
        <dbReference type="Proteomes" id="UP000253083"/>
    </source>
</evidence>
<reference evidence="3 4" key="1">
    <citation type="submission" date="2018-06" db="EMBL/GenBank/DDBJ databases">
        <title>Genomic Encyclopedia of Type Strains, Phase IV (KMG-IV): sequencing the most valuable type-strain genomes for metagenomic binning, comparative biology and taxonomic classification.</title>
        <authorList>
            <person name="Goeker M."/>
        </authorList>
    </citation>
    <scope>NUCLEOTIDE SEQUENCE [LARGE SCALE GENOMIC DNA]</scope>
    <source>
        <strain evidence="3 4">DSM 24032</strain>
    </source>
</reference>
<dbReference type="InParanoid" id="A0A395JMP9"/>
<evidence type="ECO:0000256" key="1">
    <source>
        <dbReference type="PROSITE-ProRule" id="PRU00169"/>
    </source>
</evidence>
<dbReference type="InterPro" id="IPR011006">
    <property type="entry name" value="CheY-like_superfamily"/>
</dbReference>
<dbReference type="GO" id="GO:0000160">
    <property type="term" value="P:phosphorelay signal transduction system"/>
    <property type="evidence" value="ECO:0007669"/>
    <property type="project" value="InterPro"/>
</dbReference>
<dbReference type="PANTHER" id="PTHR43228">
    <property type="entry name" value="TWO-COMPONENT RESPONSE REGULATOR"/>
    <property type="match status" value="1"/>
</dbReference>
<proteinExistence type="predicted"/>
<feature type="modified residue" description="4-aspartylphosphate" evidence="1">
    <location>
        <position position="51"/>
    </location>
</feature>
<evidence type="ECO:0000313" key="3">
    <source>
        <dbReference type="EMBL" id="RBP51705.1"/>
    </source>
</evidence>
<keyword evidence="4" id="KW-1185">Reference proteome</keyword>